<protein>
    <submittedName>
        <fullName evidence="2">Uncharacterized protein</fullName>
    </submittedName>
</protein>
<feature type="compositionally biased region" description="Basic and acidic residues" evidence="1">
    <location>
        <begin position="43"/>
        <end position="52"/>
    </location>
</feature>
<feature type="region of interest" description="Disordered" evidence="1">
    <location>
        <begin position="1"/>
        <end position="25"/>
    </location>
</feature>
<comment type="caution">
    <text evidence="2">The sequence shown here is derived from an EMBL/GenBank/DDBJ whole genome shotgun (WGS) entry which is preliminary data.</text>
</comment>
<sequence>MPAAAARSPRVYGRGWTNSRPYASSSRIRSSAAAYPDAVEQAHAEHALRADDNPPAIVRPRPARVLDPIDPELAGRIQGRPLNQPE</sequence>
<accession>A0ABQ3WQ39</accession>
<evidence type="ECO:0000256" key="1">
    <source>
        <dbReference type="SAM" id="MobiDB-lite"/>
    </source>
</evidence>
<name>A0ABQ3WQ39_9ACTN</name>
<dbReference type="RefSeq" id="WP_344252130.1">
    <property type="nucleotide sequence ID" value="NZ_BAAAGQ010000019.1"/>
</dbReference>
<dbReference type="EMBL" id="BOMF01000104">
    <property type="protein sequence ID" value="GID48341.1"/>
    <property type="molecule type" value="Genomic_DNA"/>
</dbReference>
<feature type="region of interest" description="Disordered" evidence="1">
    <location>
        <begin position="43"/>
        <end position="86"/>
    </location>
</feature>
<feature type="compositionally biased region" description="Low complexity" evidence="1">
    <location>
        <begin position="54"/>
        <end position="65"/>
    </location>
</feature>
<gene>
    <name evidence="2" type="ORF">Aca07nite_56160</name>
</gene>
<organism evidence="2">
    <name type="scientific">Actinoplanes campanulatus</name>
    <dbReference type="NCBI Taxonomy" id="113559"/>
    <lineage>
        <taxon>Bacteria</taxon>
        <taxon>Bacillati</taxon>
        <taxon>Actinomycetota</taxon>
        <taxon>Actinomycetes</taxon>
        <taxon>Micromonosporales</taxon>
        <taxon>Micromonosporaceae</taxon>
        <taxon>Actinoplanes</taxon>
    </lineage>
</organism>
<evidence type="ECO:0000313" key="2">
    <source>
        <dbReference type="EMBL" id="GID48341.1"/>
    </source>
</evidence>
<proteinExistence type="predicted"/>
<reference evidence="2" key="1">
    <citation type="submission" date="2021-01" db="EMBL/GenBank/DDBJ databases">
        <title>Whole genome shotgun sequence of Actinoplanes capillaceus NBRC 16408.</title>
        <authorList>
            <person name="Komaki H."/>
            <person name="Tamura T."/>
        </authorList>
    </citation>
    <scope>NUCLEOTIDE SEQUENCE [LARGE SCALE GENOMIC DNA]</scope>
    <source>
        <strain evidence="2">NBRC 16408</strain>
    </source>
</reference>